<sequence>MASKTTGNIDVNPTKDNFYLGKDDGVSVAINNRNTFGLEFKIRVEKYNAITKKWDISKALEMSEGGMQAKEKITDTYLFHYFFKSGVGTYRLYMEFYQFGTAKPMKVGYLTTSSFYIKK</sequence>
<dbReference type="Proteomes" id="UP000236500">
    <property type="component" value="Unassembled WGS sequence"/>
</dbReference>
<dbReference type="RefSeq" id="WP_103034946.1">
    <property type="nucleotide sequence ID" value="NZ_MPDH01000014.1"/>
</dbReference>
<gene>
    <name evidence="1" type="ORF">BMT55_11560</name>
</gene>
<accession>A0ABX4XKL3</accession>
<keyword evidence="2" id="KW-1185">Reference proteome</keyword>
<dbReference type="EMBL" id="MPDH01000014">
    <property type="protein sequence ID" value="PNP90610.1"/>
    <property type="molecule type" value="Genomic_DNA"/>
</dbReference>
<proteinExistence type="predicted"/>
<comment type="caution">
    <text evidence="1">The sequence shown here is derived from an EMBL/GenBank/DDBJ whole genome shotgun (WGS) entry which is preliminary data.</text>
</comment>
<organism evidence="1 2">
    <name type="scientific">Listeria newyorkensis</name>
    <dbReference type="NCBI Taxonomy" id="1497681"/>
    <lineage>
        <taxon>Bacteria</taxon>
        <taxon>Bacillati</taxon>
        <taxon>Bacillota</taxon>
        <taxon>Bacilli</taxon>
        <taxon>Bacillales</taxon>
        <taxon>Listeriaceae</taxon>
        <taxon>Listeria</taxon>
    </lineage>
</organism>
<name>A0ABX4XKL3_9LIST</name>
<evidence type="ECO:0000313" key="1">
    <source>
        <dbReference type="EMBL" id="PNP90610.1"/>
    </source>
</evidence>
<protein>
    <submittedName>
        <fullName evidence="1">Uncharacterized protein</fullName>
    </submittedName>
</protein>
<reference evidence="1 2" key="1">
    <citation type="submission" date="2016-11" db="EMBL/GenBank/DDBJ databases">
        <title>Whole Genome Sequence of Listeria newyorkensis.</title>
        <authorList>
            <person name="Frink S."/>
            <person name="Morales C."/>
            <person name="Kiang D."/>
        </authorList>
    </citation>
    <scope>NUCLEOTIDE SEQUENCE [LARGE SCALE GENOMIC DNA]</scope>
    <source>
        <strain evidence="1 2">F1604011-044</strain>
    </source>
</reference>
<evidence type="ECO:0000313" key="2">
    <source>
        <dbReference type="Proteomes" id="UP000236500"/>
    </source>
</evidence>